<accession>A0A7X9NQA5</accession>
<organism evidence="1 2">
    <name type="scientific">Bifidobacterium thermophilum</name>
    <dbReference type="NCBI Taxonomy" id="33905"/>
    <lineage>
        <taxon>Bacteria</taxon>
        <taxon>Bacillati</taxon>
        <taxon>Actinomycetota</taxon>
        <taxon>Actinomycetes</taxon>
        <taxon>Bifidobacteriales</taxon>
        <taxon>Bifidobacteriaceae</taxon>
        <taxon>Bifidobacterium</taxon>
    </lineage>
</organism>
<gene>
    <name evidence="1" type="ORF">HF844_03340</name>
</gene>
<evidence type="ECO:0000313" key="1">
    <source>
        <dbReference type="EMBL" id="NME61838.1"/>
    </source>
</evidence>
<sequence length="150" mass="16095">MSDDITVTVILSTGSDPGNGIVVGINHAAGEELGDITMNPDVNGDSLRAAIAGMTLISQGARERLAGRFGDGMGGLEFDDRMRVVATDRQVDRLAASLFLQNLQLLALARGEQPPLTDPEKAWGTADEEMKDMTRDMARIMLGRVRKAEP</sequence>
<name>A0A7X9NQA5_9BIFI</name>
<dbReference type="AlphaFoldDB" id="A0A7X9NQA5"/>
<comment type="caution">
    <text evidence="1">The sequence shown here is derived from an EMBL/GenBank/DDBJ whole genome shotgun (WGS) entry which is preliminary data.</text>
</comment>
<dbReference type="RefSeq" id="WP_168983939.1">
    <property type="nucleotide sequence ID" value="NZ_JABAGI010000003.1"/>
</dbReference>
<evidence type="ECO:0000313" key="2">
    <source>
        <dbReference type="Proteomes" id="UP000588369"/>
    </source>
</evidence>
<reference evidence="1 2" key="1">
    <citation type="submission" date="2020-04" db="EMBL/GenBank/DDBJ databases">
        <authorList>
            <person name="Hitch T.C.A."/>
            <person name="Wylensek D."/>
            <person name="Clavel T."/>
        </authorList>
    </citation>
    <scope>NUCLEOTIDE SEQUENCE [LARGE SCALE GENOMIC DNA]</scope>
    <source>
        <strain evidence="1 2">BSM-130-P53-3C</strain>
    </source>
</reference>
<proteinExistence type="predicted"/>
<protein>
    <submittedName>
        <fullName evidence="1">Uncharacterized protein</fullName>
    </submittedName>
</protein>
<dbReference type="EMBL" id="JABAGI010000003">
    <property type="protein sequence ID" value="NME61838.1"/>
    <property type="molecule type" value="Genomic_DNA"/>
</dbReference>
<dbReference type="Proteomes" id="UP000588369">
    <property type="component" value="Unassembled WGS sequence"/>
</dbReference>